<evidence type="ECO:0000256" key="5">
    <source>
        <dbReference type="ARBA" id="ARBA00022670"/>
    </source>
</evidence>
<keyword evidence="15" id="KW-1133">Transmembrane helix</keyword>
<feature type="domain" description="Penicillin-binding protein transpeptidase" evidence="16">
    <location>
        <begin position="334"/>
        <end position="594"/>
    </location>
</feature>
<organism evidence="18 19">
    <name type="scientific">Micavibrio aeruginosavorus</name>
    <dbReference type="NCBI Taxonomy" id="349221"/>
    <lineage>
        <taxon>Bacteria</taxon>
        <taxon>Pseudomonadati</taxon>
        <taxon>Bdellovibrionota</taxon>
        <taxon>Bdellovibrionia</taxon>
        <taxon>Bdellovibrionales</taxon>
        <taxon>Pseudobdellovibrionaceae</taxon>
        <taxon>Micavibrio</taxon>
    </lineage>
</organism>
<dbReference type="InterPro" id="IPR036950">
    <property type="entry name" value="PBP_transglycosylase"/>
</dbReference>
<dbReference type="PANTHER" id="PTHR32282">
    <property type="entry name" value="BINDING PROTEIN TRANSPEPTIDASE, PUTATIVE-RELATED"/>
    <property type="match status" value="1"/>
</dbReference>
<name>A0A7T5R424_9BACT</name>
<evidence type="ECO:0000259" key="16">
    <source>
        <dbReference type="Pfam" id="PF00905"/>
    </source>
</evidence>
<keyword evidence="8" id="KW-0378">Hydrolase</keyword>
<comment type="similarity">
    <text evidence="2">In the C-terminal section; belongs to the transpeptidase family.</text>
</comment>
<evidence type="ECO:0000256" key="8">
    <source>
        <dbReference type="ARBA" id="ARBA00022801"/>
    </source>
</evidence>
<dbReference type="InterPro" id="IPR050396">
    <property type="entry name" value="Glycosyltr_51/Transpeptidase"/>
</dbReference>
<keyword evidence="15" id="KW-0472">Membrane</keyword>
<evidence type="ECO:0000256" key="1">
    <source>
        <dbReference type="ARBA" id="ARBA00004752"/>
    </source>
</evidence>
<accession>A0A7T5R424</accession>
<evidence type="ECO:0000256" key="13">
    <source>
        <dbReference type="ARBA" id="ARBA00034000"/>
    </source>
</evidence>
<evidence type="ECO:0000313" key="19">
    <source>
        <dbReference type="Proteomes" id="UP000595362"/>
    </source>
</evidence>
<reference evidence="18 19" key="1">
    <citation type="submission" date="2020-07" db="EMBL/GenBank/DDBJ databases">
        <title>Huge and variable diversity of episymbiotic CPR bacteria and DPANN archaea in groundwater ecosystems.</title>
        <authorList>
            <person name="He C.Y."/>
            <person name="Keren R."/>
            <person name="Whittaker M."/>
            <person name="Farag I.F."/>
            <person name="Doudna J."/>
            <person name="Cate J.H.D."/>
            <person name="Banfield J.F."/>
        </authorList>
    </citation>
    <scope>NUCLEOTIDE SEQUENCE [LARGE SCALE GENOMIC DNA]</scope>
    <source>
        <strain evidence="18">NC_groundwater_70_Ag_B-0.1um_54_66</strain>
    </source>
</reference>
<dbReference type="Proteomes" id="UP000595362">
    <property type="component" value="Chromosome"/>
</dbReference>
<evidence type="ECO:0000256" key="14">
    <source>
        <dbReference type="ARBA" id="ARBA00049902"/>
    </source>
</evidence>
<comment type="similarity">
    <text evidence="3">In the N-terminal section; belongs to the glycosyltransferase 51 family.</text>
</comment>
<dbReference type="GO" id="GO:0008360">
    <property type="term" value="P:regulation of cell shape"/>
    <property type="evidence" value="ECO:0007669"/>
    <property type="project" value="UniProtKB-KW"/>
</dbReference>
<dbReference type="PANTHER" id="PTHR32282:SF33">
    <property type="entry name" value="PEPTIDOGLYCAN GLYCOSYLTRANSFERASE"/>
    <property type="match status" value="1"/>
</dbReference>
<gene>
    <name evidence="18" type="ORF">HYS17_05185</name>
</gene>
<comment type="catalytic activity">
    <reaction evidence="14">
        <text>[GlcNAc-(1-&gt;4)-Mur2Ac(oyl-L-Ala-gamma-D-Glu-L-Lys-D-Ala-D-Ala)](n)-di-trans,octa-cis-undecaprenyl diphosphate + beta-D-GlcNAc-(1-&gt;4)-Mur2Ac(oyl-L-Ala-gamma-D-Glu-L-Lys-D-Ala-D-Ala)-di-trans,octa-cis-undecaprenyl diphosphate = [GlcNAc-(1-&gt;4)-Mur2Ac(oyl-L-Ala-gamma-D-Glu-L-Lys-D-Ala-D-Ala)](n+1)-di-trans,octa-cis-undecaprenyl diphosphate + di-trans,octa-cis-undecaprenyl diphosphate + H(+)</text>
        <dbReference type="Rhea" id="RHEA:23708"/>
        <dbReference type="Rhea" id="RHEA-COMP:9602"/>
        <dbReference type="Rhea" id="RHEA-COMP:9603"/>
        <dbReference type="ChEBI" id="CHEBI:15378"/>
        <dbReference type="ChEBI" id="CHEBI:58405"/>
        <dbReference type="ChEBI" id="CHEBI:60033"/>
        <dbReference type="ChEBI" id="CHEBI:78435"/>
        <dbReference type="EC" id="2.4.99.28"/>
    </reaction>
</comment>
<feature type="transmembrane region" description="Helical" evidence="15">
    <location>
        <begin position="21"/>
        <end position="50"/>
    </location>
</feature>
<sequence length="639" mass="69714">MATRKPSKGKSRKKPHKSERPLIISLARLCLVAGIWMSLVVGLIVAWYAAELPGIIDDPHFERKYAVTVQALDGSTIARYGELKGVSIGVEDLPPHLIYAVLAIEDRRFYSHLGIDPVGIARALYNNLTSNTRQGGSTITQQLAKNLFLTPEQKLKRKIQEAILALWLETQLTKDEILSAYLNRVYLGAGAYGIEAASRVYFNKSAKELTLQESAIIAGLLKAPSRYSPQANPQRSAERAKVVIASMKDAGFITEEEAQNSTLRLDQETRPVEGTGERFYSDWIVSDLTTLTGELPSDMVIETTMIPEIQKVAEEAVKRVLDESGEAKKASQAAVVVMDTDGAVLAMVGGRDYRTSQFNRATDALRAPGSSFKPIVYLTALEQGMRPSDMVVDEPVKYGRYRPTNFKNEYFGEVPMEFALARSLNTVAVQLAYNAGVGNVIDTARRLGVKSELQHDLSIALGSSGVPIIEMATAYASIARGGFIVVPYGIIRIKDTAGRLVYERAPFASERRIASEQSIANLIYMMEGVVQTGTGQGAAIAGYRIAGKTGTSQDFRDAWFIGFSGNLICAVWVGNDDNSSMKAVTGGSLPAAIWRETMTTALRVAAQRNTLKPMYSNRPAMNGIDGLINRLLAEPATNQ</sequence>
<evidence type="ECO:0000259" key="17">
    <source>
        <dbReference type="Pfam" id="PF00912"/>
    </source>
</evidence>
<protein>
    <submittedName>
        <fullName evidence="18">PBP1A family penicillin-binding protein</fullName>
    </submittedName>
</protein>
<proteinExistence type="inferred from homology"/>
<comment type="pathway">
    <text evidence="1">Cell wall biogenesis; peptidoglycan biosynthesis.</text>
</comment>
<keyword evidence="4" id="KW-0121">Carboxypeptidase</keyword>
<keyword evidence="9" id="KW-0133">Cell shape</keyword>
<dbReference type="GO" id="GO:0008955">
    <property type="term" value="F:peptidoglycan glycosyltransferase activity"/>
    <property type="evidence" value="ECO:0007669"/>
    <property type="project" value="UniProtKB-EC"/>
</dbReference>
<dbReference type="SUPFAM" id="SSF53955">
    <property type="entry name" value="Lysozyme-like"/>
    <property type="match status" value="1"/>
</dbReference>
<evidence type="ECO:0000256" key="3">
    <source>
        <dbReference type="ARBA" id="ARBA00007739"/>
    </source>
</evidence>
<dbReference type="InterPro" id="IPR001264">
    <property type="entry name" value="Glyco_trans_51"/>
</dbReference>
<keyword evidence="7" id="KW-0808">Transferase</keyword>
<feature type="domain" description="Glycosyl transferase family 51" evidence="17">
    <location>
        <begin position="75"/>
        <end position="248"/>
    </location>
</feature>
<evidence type="ECO:0000313" key="18">
    <source>
        <dbReference type="EMBL" id="QQG37157.1"/>
    </source>
</evidence>
<dbReference type="InterPro" id="IPR023346">
    <property type="entry name" value="Lysozyme-like_dom_sf"/>
</dbReference>
<dbReference type="Pfam" id="PF00905">
    <property type="entry name" value="Transpeptidase"/>
    <property type="match status" value="1"/>
</dbReference>
<evidence type="ECO:0000256" key="15">
    <source>
        <dbReference type="SAM" id="Phobius"/>
    </source>
</evidence>
<dbReference type="EMBL" id="CP066681">
    <property type="protein sequence ID" value="QQG37157.1"/>
    <property type="molecule type" value="Genomic_DNA"/>
</dbReference>
<keyword evidence="12" id="KW-0961">Cell wall biogenesis/degradation</keyword>
<dbReference type="Gene3D" id="3.40.710.10">
    <property type="entry name" value="DD-peptidase/beta-lactamase superfamily"/>
    <property type="match status" value="1"/>
</dbReference>
<dbReference type="FunFam" id="1.10.3810.10:FF:000001">
    <property type="entry name" value="Penicillin-binding protein 1A"/>
    <property type="match status" value="1"/>
</dbReference>
<dbReference type="GO" id="GO:0009002">
    <property type="term" value="F:serine-type D-Ala-D-Ala carboxypeptidase activity"/>
    <property type="evidence" value="ECO:0007669"/>
    <property type="project" value="UniProtKB-EC"/>
</dbReference>
<keyword evidence="15" id="KW-0812">Transmembrane</keyword>
<evidence type="ECO:0000256" key="9">
    <source>
        <dbReference type="ARBA" id="ARBA00022960"/>
    </source>
</evidence>
<dbReference type="GO" id="GO:0006508">
    <property type="term" value="P:proteolysis"/>
    <property type="evidence" value="ECO:0007669"/>
    <property type="project" value="UniProtKB-KW"/>
</dbReference>
<evidence type="ECO:0000256" key="7">
    <source>
        <dbReference type="ARBA" id="ARBA00022679"/>
    </source>
</evidence>
<evidence type="ECO:0000256" key="6">
    <source>
        <dbReference type="ARBA" id="ARBA00022676"/>
    </source>
</evidence>
<dbReference type="UniPathway" id="UPA00219"/>
<dbReference type="NCBIfam" id="TIGR02074">
    <property type="entry name" value="PBP_1a_fam"/>
    <property type="match status" value="1"/>
</dbReference>
<dbReference type="GO" id="GO:0071555">
    <property type="term" value="P:cell wall organization"/>
    <property type="evidence" value="ECO:0007669"/>
    <property type="project" value="UniProtKB-KW"/>
</dbReference>
<keyword evidence="5" id="KW-0645">Protease</keyword>
<evidence type="ECO:0000256" key="2">
    <source>
        <dbReference type="ARBA" id="ARBA00007090"/>
    </source>
</evidence>
<dbReference type="GO" id="GO:0030288">
    <property type="term" value="C:outer membrane-bounded periplasmic space"/>
    <property type="evidence" value="ECO:0007669"/>
    <property type="project" value="TreeGrafter"/>
</dbReference>
<evidence type="ECO:0000256" key="11">
    <source>
        <dbReference type="ARBA" id="ARBA00023268"/>
    </source>
</evidence>
<dbReference type="InterPro" id="IPR001460">
    <property type="entry name" value="PCN-bd_Tpept"/>
</dbReference>
<dbReference type="Pfam" id="PF00912">
    <property type="entry name" value="Transgly"/>
    <property type="match status" value="1"/>
</dbReference>
<evidence type="ECO:0000256" key="4">
    <source>
        <dbReference type="ARBA" id="ARBA00022645"/>
    </source>
</evidence>
<keyword evidence="6" id="KW-0328">Glycosyltransferase</keyword>
<evidence type="ECO:0000256" key="10">
    <source>
        <dbReference type="ARBA" id="ARBA00022984"/>
    </source>
</evidence>
<comment type="catalytic activity">
    <reaction evidence="13">
        <text>Preferential cleavage: (Ac)2-L-Lys-D-Ala-|-D-Ala. Also transpeptidation of peptidyl-alanyl moieties that are N-acyl substituents of D-alanine.</text>
        <dbReference type="EC" id="3.4.16.4"/>
    </reaction>
</comment>
<dbReference type="AlphaFoldDB" id="A0A7T5R424"/>
<dbReference type="Gene3D" id="1.10.3810.10">
    <property type="entry name" value="Biosynthetic peptidoglycan transglycosylase-like"/>
    <property type="match status" value="1"/>
</dbReference>
<dbReference type="InterPro" id="IPR012338">
    <property type="entry name" value="Beta-lactam/transpept-like"/>
</dbReference>
<dbReference type="GO" id="GO:0008658">
    <property type="term" value="F:penicillin binding"/>
    <property type="evidence" value="ECO:0007669"/>
    <property type="project" value="InterPro"/>
</dbReference>
<evidence type="ECO:0000256" key="12">
    <source>
        <dbReference type="ARBA" id="ARBA00023316"/>
    </source>
</evidence>
<keyword evidence="10" id="KW-0573">Peptidoglycan synthesis</keyword>
<dbReference type="SUPFAM" id="SSF56601">
    <property type="entry name" value="beta-lactamase/transpeptidase-like"/>
    <property type="match status" value="1"/>
</dbReference>
<dbReference type="GO" id="GO:0009252">
    <property type="term" value="P:peptidoglycan biosynthetic process"/>
    <property type="evidence" value="ECO:0007669"/>
    <property type="project" value="UniProtKB-UniPathway"/>
</dbReference>
<keyword evidence="11" id="KW-0511">Multifunctional enzyme</keyword>